<feature type="domain" description="Peptidase S1" evidence="19">
    <location>
        <begin position="805"/>
        <end position="1076"/>
    </location>
</feature>
<proteinExistence type="evidence at transcript level"/>
<dbReference type="InterPro" id="IPR033116">
    <property type="entry name" value="TRYPSIN_SER"/>
</dbReference>
<dbReference type="InterPro" id="IPR001314">
    <property type="entry name" value="Peptidase_S1A"/>
</dbReference>
<feature type="domain" description="Sushi" evidence="21">
    <location>
        <begin position="249"/>
        <end position="307"/>
    </location>
</feature>
<dbReference type="SMART" id="SM00020">
    <property type="entry name" value="Tryp_SPc"/>
    <property type="match status" value="1"/>
</dbReference>
<dbReference type="InterPro" id="IPR001254">
    <property type="entry name" value="Trypsin_dom"/>
</dbReference>
<dbReference type="PANTHER" id="PTHR46393">
    <property type="entry name" value="SUSHI DOMAIN-CONTAINING PROTEIN"/>
    <property type="match status" value="1"/>
</dbReference>
<dbReference type="SUPFAM" id="SSF56436">
    <property type="entry name" value="C-type lectin-like"/>
    <property type="match status" value="1"/>
</dbReference>
<evidence type="ECO:0000256" key="13">
    <source>
        <dbReference type="ARBA" id="ARBA00066707"/>
    </source>
</evidence>
<dbReference type="InterPro" id="IPR009003">
    <property type="entry name" value="Peptidase_S1_PA"/>
</dbReference>
<dbReference type="Gene3D" id="2.40.10.10">
    <property type="entry name" value="Trypsin-like serine proteases"/>
    <property type="match status" value="1"/>
</dbReference>
<organism evidence="22">
    <name type="scientific">Niponia nodulosa</name>
    <dbReference type="NCBI Taxonomy" id="1325555"/>
    <lineage>
        <taxon>Eukaryota</taxon>
        <taxon>Metazoa</taxon>
        <taxon>Ecdysozoa</taxon>
        <taxon>Arthropoda</taxon>
        <taxon>Myriapoda</taxon>
        <taxon>Diplopoda</taxon>
        <taxon>Helminthomorpha</taxon>
        <taxon>Polydesmida</taxon>
        <taxon>Cryptodesmidae</taxon>
        <taxon>Niponia</taxon>
    </lineage>
</organism>
<dbReference type="InterPro" id="IPR018114">
    <property type="entry name" value="TRYPSIN_HIS"/>
</dbReference>
<feature type="domain" description="EGF-like" evidence="18">
    <location>
        <begin position="94"/>
        <end position="128"/>
    </location>
</feature>
<evidence type="ECO:0000256" key="6">
    <source>
        <dbReference type="ARBA" id="ARBA00022737"/>
    </source>
</evidence>
<dbReference type="Pfam" id="PF00089">
    <property type="entry name" value="Trypsin"/>
    <property type="match status" value="1"/>
</dbReference>
<keyword evidence="14" id="KW-0245">EGF-like domain</keyword>
<keyword evidence="3 15" id="KW-0768">Sushi</keyword>
<reference evidence="22" key="1">
    <citation type="submission" date="2014-12" db="EMBL/GenBank/DDBJ databases">
        <title>Evolution of the complement system in protostomes revealed by de novo transcriptome analysis of six species of Arthropoda.</title>
        <authorList>
            <person name="Nonaka M."/>
            <person name="Sekiguchi R."/>
        </authorList>
    </citation>
    <scope>NUCLEOTIDE SEQUENCE</scope>
</reference>
<dbReference type="GO" id="GO:0006508">
    <property type="term" value="P:proteolysis"/>
    <property type="evidence" value="ECO:0007669"/>
    <property type="project" value="UniProtKB-KW"/>
</dbReference>
<feature type="domain" description="LCCL" evidence="20">
    <location>
        <begin position="373"/>
        <end position="469"/>
    </location>
</feature>
<evidence type="ECO:0000256" key="17">
    <source>
        <dbReference type="SAM" id="SignalP"/>
    </source>
</evidence>
<comment type="catalytic activity">
    <reaction evidence="12">
        <text>Selective cleavage of 103-Arg-|-Ser-104 and 124-Ile-|-Ile-125 bonds in Limulus clotting factor B to form activated factor B. Cleavage of -Pro-Arg-|-Xaa- bonds in synthetic substrates.</text>
        <dbReference type="EC" id="3.4.21.84"/>
    </reaction>
</comment>
<evidence type="ECO:0000313" key="22">
    <source>
        <dbReference type="EMBL" id="BAR45635.1"/>
    </source>
</evidence>
<dbReference type="PROSITE" id="PS00135">
    <property type="entry name" value="TRYPSIN_SER"/>
    <property type="match status" value="1"/>
</dbReference>
<evidence type="ECO:0000256" key="4">
    <source>
        <dbReference type="ARBA" id="ARBA00022670"/>
    </source>
</evidence>
<dbReference type="PROSITE" id="PS50923">
    <property type="entry name" value="SUSHI"/>
    <property type="match status" value="5"/>
</dbReference>
<dbReference type="PROSITE" id="PS50820">
    <property type="entry name" value="LCCL"/>
    <property type="match status" value="1"/>
</dbReference>
<evidence type="ECO:0000259" key="19">
    <source>
        <dbReference type="PROSITE" id="PS50240"/>
    </source>
</evidence>
<dbReference type="InterPro" id="IPR016186">
    <property type="entry name" value="C-type_lectin-like/link_sf"/>
</dbReference>
<feature type="disulfide bond" evidence="15">
    <location>
        <begin position="664"/>
        <end position="691"/>
    </location>
</feature>
<dbReference type="PROSITE" id="PS50240">
    <property type="entry name" value="TRYPSIN_DOM"/>
    <property type="match status" value="1"/>
</dbReference>
<dbReference type="Gene3D" id="2.170.300.10">
    <property type="entry name" value="Tie2 ligand-binding domain superfamily"/>
    <property type="match status" value="1"/>
</dbReference>
<dbReference type="SMART" id="SM00032">
    <property type="entry name" value="CCP"/>
    <property type="match status" value="6"/>
</dbReference>
<dbReference type="Pfam" id="PF00084">
    <property type="entry name" value="Sushi"/>
    <property type="match status" value="6"/>
</dbReference>
<dbReference type="InterPro" id="IPR000742">
    <property type="entry name" value="EGF"/>
</dbReference>
<feature type="signal peptide" evidence="17">
    <location>
        <begin position="1"/>
        <end position="20"/>
    </location>
</feature>
<name>A0A0E4FMY1_9MYRI</name>
<feature type="chain" id="PRO_5002419707" description="limulus clotting factor C" evidence="17">
    <location>
        <begin position="21"/>
        <end position="1076"/>
    </location>
</feature>
<dbReference type="InterPro" id="IPR001304">
    <property type="entry name" value="C-type_lectin-like"/>
</dbReference>
<dbReference type="Gene3D" id="3.10.100.10">
    <property type="entry name" value="Mannose-Binding Protein A, subunit A"/>
    <property type="match status" value="1"/>
</dbReference>
<evidence type="ECO:0000259" key="21">
    <source>
        <dbReference type="PROSITE" id="PS50923"/>
    </source>
</evidence>
<evidence type="ECO:0000256" key="8">
    <source>
        <dbReference type="ARBA" id="ARBA00022820"/>
    </source>
</evidence>
<evidence type="ECO:0000259" key="20">
    <source>
        <dbReference type="PROSITE" id="PS50820"/>
    </source>
</evidence>
<evidence type="ECO:0000256" key="7">
    <source>
        <dbReference type="ARBA" id="ARBA00022801"/>
    </source>
</evidence>
<dbReference type="Gene3D" id="2.170.130.20">
    <property type="entry name" value="LCCL-like domain"/>
    <property type="match status" value="1"/>
</dbReference>
<evidence type="ECO:0000256" key="16">
    <source>
        <dbReference type="RuleBase" id="RU363034"/>
    </source>
</evidence>
<evidence type="ECO:0000259" key="18">
    <source>
        <dbReference type="PROSITE" id="PS50026"/>
    </source>
</evidence>
<keyword evidence="6" id="KW-0677">Repeat</keyword>
<keyword evidence="2" id="KW-0964">Secreted</keyword>
<dbReference type="CDD" id="cd00190">
    <property type="entry name" value="Tryp_SPc"/>
    <property type="match status" value="1"/>
</dbReference>
<evidence type="ECO:0000256" key="5">
    <source>
        <dbReference type="ARBA" id="ARBA00022729"/>
    </source>
</evidence>
<evidence type="ECO:0000256" key="3">
    <source>
        <dbReference type="ARBA" id="ARBA00022659"/>
    </source>
</evidence>
<dbReference type="InterPro" id="IPR035976">
    <property type="entry name" value="Sushi/SCR/CCP_sf"/>
</dbReference>
<dbReference type="SMART" id="SM00603">
    <property type="entry name" value="LCCL"/>
    <property type="match status" value="1"/>
</dbReference>
<feature type="disulfide bond" evidence="15">
    <location>
        <begin position="342"/>
        <end position="369"/>
    </location>
</feature>
<dbReference type="SUPFAM" id="SSF50494">
    <property type="entry name" value="Trypsin-like serine proteases"/>
    <property type="match status" value="1"/>
</dbReference>
<protein>
    <recommendedName>
        <fullName evidence="13">limulus clotting factor C</fullName>
        <ecNumber evidence="13">3.4.21.84</ecNumber>
    </recommendedName>
</protein>
<comment type="caution">
    <text evidence="14">Lacks conserved residue(s) required for the propagation of feature annotation.</text>
</comment>
<feature type="domain" description="Sushi" evidence="21">
    <location>
        <begin position="631"/>
        <end position="693"/>
    </location>
</feature>
<dbReference type="GO" id="GO:0042381">
    <property type="term" value="P:hemolymph coagulation"/>
    <property type="evidence" value="ECO:0007669"/>
    <property type="project" value="UniProtKB-KW"/>
</dbReference>
<dbReference type="PROSITE" id="PS01186">
    <property type="entry name" value="EGF_2"/>
    <property type="match status" value="1"/>
</dbReference>
<gene>
    <name evidence="22" type="primary">FC-like</name>
</gene>
<dbReference type="InterPro" id="IPR036609">
    <property type="entry name" value="LCCL_sf"/>
</dbReference>
<keyword evidence="10 14" id="KW-1015">Disulfide bond</keyword>
<dbReference type="InterPro" id="IPR016187">
    <property type="entry name" value="CTDL_fold"/>
</dbReference>
<evidence type="ECO:0000256" key="1">
    <source>
        <dbReference type="ARBA" id="ARBA00004613"/>
    </source>
</evidence>
<dbReference type="Pfam" id="PF03815">
    <property type="entry name" value="LCCL"/>
    <property type="match status" value="1"/>
</dbReference>
<dbReference type="EMBL" id="LC013277">
    <property type="protein sequence ID" value="BAR45635.1"/>
    <property type="molecule type" value="mRNA"/>
</dbReference>
<keyword evidence="11" id="KW-0325">Glycoprotein</keyword>
<dbReference type="Gene3D" id="2.10.70.10">
    <property type="entry name" value="Complement Module, domain 1"/>
    <property type="match status" value="6"/>
</dbReference>
<dbReference type="InterPro" id="IPR043504">
    <property type="entry name" value="Peptidase_S1_PA_chymotrypsin"/>
</dbReference>
<dbReference type="PROSITE" id="PS50026">
    <property type="entry name" value="EGF_3"/>
    <property type="match status" value="1"/>
</dbReference>
<evidence type="ECO:0000256" key="10">
    <source>
        <dbReference type="ARBA" id="ARBA00023157"/>
    </source>
</evidence>
<dbReference type="EC" id="3.4.21.84" evidence="13"/>
<keyword evidence="8" id="KW-0353">Hemolymph clotting</keyword>
<evidence type="ECO:0000256" key="9">
    <source>
        <dbReference type="ARBA" id="ARBA00022825"/>
    </source>
</evidence>
<feature type="disulfide bond" evidence="14">
    <location>
        <begin position="118"/>
        <end position="127"/>
    </location>
</feature>
<keyword evidence="5 17" id="KW-0732">Signal</keyword>
<keyword evidence="9 16" id="KW-0720">Serine protease</keyword>
<dbReference type="SUPFAM" id="SSF57535">
    <property type="entry name" value="Complement control module/SCR domain"/>
    <property type="match status" value="5"/>
</dbReference>
<feature type="domain" description="Sushi" evidence="21">
    <location>
        <begin position="723"/>
        <end position="792"/>
    </location>
</feature>
<accession>A0A0E4FMY1</accession>
<dbReference type="CDD" id="cd00033">
    <property type="entry name" value="CCP"/>
    <property type="match status" value="6"/>
</dbReference>
<dbReference type="PANTHER" id="PTHR46393:SF7">
    <property type="entry name" value="COMPLEMENT C2"/>
    <property type="match status" value="1"/>
</dbReference>
<keyword evidence="7 16" id="KW-0378">Hydrolase</keyword>
<dbReference type="GO" id="GO:0005576">
    <property type="term" value="C:extracellular region"/>
    <property type="evidence" value="ECO:0007669"/>
    <property type="project" value="UniProtKB-SubCell"/>
</dbReference>
<feature type="domain" description="Sushi" evidence="21">
    <location>
        <begin position="130"/>
        <end position="189"/>
    </location>
</feature>
<dbReference type="InterPro" id="IPR000436">
    <property type="entry name" value="Sushi_SCR_CCP_dom"/>
</dbReference>
<dbReference type="FunFam" id="2.40.10.10:FF:000120">
    <property type="entry name" value="Putative serine protease"/>
    <property type="match status" value="1"/>
</dbReference>
<evidence type="ECO:0000256" key="15">
    <source>
        <dbReference type="PROSITE-ProRule" id="PRU00302"/>
    </source>
</evidence>
<dbReference type="PRINTS" id="PR00722">
    <property type="entry name" value="CHYMOTRYPSIN"/>
</dbReference>
<dbReference type="GO" id="GO:0004252">
    <property type="term" value="F:serine-type endopeptidase activity"/>
    <property type="evidence" value="ECO:0007669"/>
    <property type="project" value="InterPro"/>
</dbReference>
<evidence type="ECO:0000256" key="2">
    <source>
        <dbReference type="ARBA" id="ARBA00022525"/>
    </source>
</evidence>
<evidence type="ECO:0000256" key="14">
    <source>
        <dbReference type="PROSITE-ProRule" id="PRU00076"/>
    </source>
</evidence>
<dbReference type="PROSITE" id="PS00022">
    <property type="entry name" value="EGF_1"/>
    <property type="match status" value="1"/>
</dbReference>
<evidence type="ECO:0000256" key="11">
    <source>
        <dbReference type="ARBA" id="ARBA00023180"/>
    </source>
</evidence>
<dbReference type="PROSITE" id="PS00134">
    <property type="entry name" value="TRYPSIN_HIS"/>
    <property type="match status" value="1"/>
</dbReference>
<evidence type="ECO:0000256" key="12">
    <source>
        <dbReference type="ARBA" id="ARBA00052079"/>
    </source>
</evidence>
<dbReference type="AlphaFoldDB" id="A0A0E4FMY1"/>
<sequence length="1076" mass="118831">MCKKMLVLFLFSFLVVFVAAGRLDIGICGDWNVPCQCGSSYQFTIPVKQCTRFYRWKPQCKPCNDVNQAELCSKFTHCLECNRDQCTKCPPNKYGQFCAGVCQCENGGVCDINGACVCPSGFTGPKCQMQQCLPPEPMANTDIAAANIQVGSSAVYTCQPGYSMPPDSTSVRICGADGRWSGHAPHCLKRCPELELPPPLKTNPDLKELKWFVQSTTFFCPENFTLSGPTTINCLSNGEWDNRPPRCVSTCPVPASIDNGHAFYQSQDLIEGGIIRYVCARDYLLVGQKEITCKNGNWSHPTPKCEKIVYCADPGIPEFGERRIERGIGDEMSMGTKLFYSCTKESILIGSNEMTCGSNSTWSHDRPHCIFVSDQEIVCETKGSDVMSANQAPLRITCPAGCLKTNPQVWGTVIYKKDSQVCVSAIHAGMITAEGGSVLLVNNGVYNQFVPSSSNGVKTKRYRGASESYRFNYVDQDEETVCPKGWSEIDDHCVIYVDRATVWKRAAATCHNLNSKLLELDASNSSSTVKQVEQRMRNVKGRIWSGVTVVTKLDIVEDTNGTESSNVTGKIEPREELPKEITISKKVLENTHKNECGTLDIKGGNLNKEDCQQKLAFLCATAARLIEPEGPACEEPESLAHGNFEVNFPKDDVYSEGTVVKFRCQPLYYLSGTNTMTCLENSTWSSQPPKCVKAAACVDPPTINNGFFDVIPEPKARMRANAKPTPVPKQQLTHEERHLLESEKVNLPANYNRVNSRIQFECESRYYKLIGSSIRTCLADGTWSGRQPSCQPDCGISSAPRSPFVVGGKPSIAGQWPWQVGIARQMENPNPHNSSHRLMWYMACGGALLTESWMVTAAHCVTYEGTAVVVQSDEMRLYLGKYYRDDKRDDSQVQIREVESIQVHPNFNPVIYDSDIALVNLKRAVKLSSRVQPVCLTDPYSGISDRHLKVGTIATVTGWGRDNDSDIESYPEVLMQAEVKIVSNDECEDGYRQADVPLSVTGNMFCAGNDNSDGQTDACSGDSGGPLVVSEGVGVTEKWYLEGIVSWGSPRGCGLHREYGGYTKVSAFIDWIKQFI</sequence>
<dbReference type="InterPro" id="IPR004043">
    <property type="entry name" value="LCCL"/>
</dbReference>
<dbReference type="SUPFAM" id="SSF69848">
    <property type="entry name" value="LCCL domain"/>
    <property type="match status" value="1"/>
</dbReference>
<keyword evidence="4 16" id="KW-0645">Protease</keyword>
<dbReference type="Pfam" id="PF00059">
    <property type="entry name" value="Lectin_C"/>
    <property type="match status" value="1"/>
</dbReference>
<comment type="subcellular location">
    <subcellularLocation>
        <location evidence="1">Secreted</location>
    </subcellularLocation>
</comment>
<feature type="domain" description="Sushi" evidence="21">
    <location>
        <begin position="309"/>
        <end position="371"/>
    </location>
</feature>